<dbReference type="EMBL" id="AONQ01000093">
    <property type="protein sequence ID" value="EME67948.1"/>
    <property type="molecule type" value="Genomic_DNA"/>
</dbReference>
<evidence type="ECO:0000313" key="11">
    <source>
        <dbReference type="Proteomes" id="UP000011744"/>
    </source>
</evidence>
<feature type="transmembrane region" description="Helical" evidence="8">
    <location>
        <begin position="269"/>
        <end position="292"/>
    </location>
</feature>
<keyword evidence="11" id="KW-1185">Reference proteome</keyword>
<dbReference type="SUPFAM" id="SSF53448">
    <property type="entry name" value="Nucleotide-diphospho-sugar transferases"/>
    <property type="match status" value="1"/>
</dbReference>
<dbReference type="PANTHER" id="PTHR48090">
    <property type="entry name" value="UNDECAPRENYL-PHOSPHATE 4-DEOXY-4-FORMAMIDO-L-ARABINOSE TRANSFERASE-RELATED"/>
    <property type="match status" value="1"/>
</dbReference>
<evidence type="ECO:0000256" key="3">
    <source>
        <dbReference type="ARBA" id="ARBA00022679"/>
    </source>
</evidence>
<keyword evidence="1" id="KW-1003">Cell membrane</keyword>
<keyword evidence="2" id="KW-0328">Glycosyltransferase</keyword>
<evidence type="ECO:0000256" key="6">
    <source>
        <dbReference type="ARBA" id="ARBA00022989"/>
    </source>
</evidence>
<dbReference type="Proteomes" id="UP000011744">
    <property type="component" value="Unassembled WGS sequence"/>
</dbReference>
<dbReference type="STRING" id="1244869.H261_20959"/>
<keyword evidence="7 8" id="KW-0472">Membrane</keyword>
<proteinExistence type="predicted"/>
<dbReference type="InterPro" id="IPR029044">
    <property type="entry name" value="Nucleotide-diphossugar_trans"/>
</dbReference>
<evidence type="ECO:0000256" key="2">
    <source>
        <dbReference type="ARBA" id="ARBA00022676"/>
    </source>
</evidence>
<keyword evidence="6 8" id="KW-1133">Transmembrane helix</keyword>
<keyword evidence="4 8" id="KW-0812">Transmembrane</keyword>
<comment type="caution">
    <text evidence="10">The sequence shown here is derived from an EMBL/GenBank/DDBJ whole genome shotgun (WGS) entry which is preliminary data.</text>
</comment>
<evidence type="ECO:0000256" key="1">
    <source>
        <dbReference type="ARBA" id="ARBA00022475"/>
    </source>
</evidence>
<dbReference type="eggNOG" id="COG0463">
    <property type="taxonomic scope" value="Bacteria"/>
</dbReference>
<evidence type="ECO:0000256" key="7">
    <source>
        <dbReference type="ARBA" id="ARBA00023136"/>
    </source>
</evidence>
<dbReference type="InterPro" id="IPR001173">
    <property type="entry name" value="Glyco_trans_2-like"/>
</dbReference>
<evidence type="ECO:0000256" key="4">
    <source>
        <dbReference type="ARBA" id="ARBA00022692"/>
    </source>
</evidence>
<accession>M3A540</accession>
<evidence type="ECO:0000313" key="10">
    <source>
        <dbReference type="EMBL" id="EME67948.1"/>
    </source>
</evidence>
<keyword evidence="3 10" id="KW-0808">Transferase</keyword>
<dbReference type="PANTHER" id="PTHR48090:SF3">
    <property type="entry name" value="UNDECAPRENYL-PHOSPHATE 4-DEOXY-4-FORMAMIDO-L-ARABINOSE TRANSFERASE"/>
    <property type="match status" value="1"/>
</dbReference>
<sequence length="320" mass="35492">MASRHFAILLPVLDDWTSFEFVLAEINSVFGSNSDTASVFCVNDGSTTARPKTIGVASAISNLRSLEIINLVCNLGHQRALAIGLAEIARRDEFTAVIVLDADGEDDPNHLDRIIAAHTDSPEKVIFARRSQRSEGLVFRMFYVVYKLCFQILTGFRISFGNFCLIPMESARRLVFKANLWNSLPATILQSKLPYTTVDSHRRPRICGQSKMGFVGLLLHGFHAISVFSEPVIVRLVLLIISTSSFLVLGIVAIRYTTDILVPGWTSSMIAILVVISLQALFLIMNTTLVVLQNRCLKQMIPAVEFKPFIRDIVTFGPSS</sequence>
<dbReference type="GO" id="GO:0005886">
    <property type="term" value="C:plasma membrane"/>
    <property type="evidence" value="ECO:0007669"/>
    <property type="project" value="TreeGrafter"/>
</dbReference>
<name>M3A540_9PROT</name>
<feature type="domain" description="Glycosyltransferase 2-like" evidence="9">
    <location>
        <begin position="26"/>
        <end position="141"/>
    </location>
</feature>
<organism evidence="10 11">
    <name type="scientific">Paramagnetospirillum caucaseum</name>
    <dbReference type="NCBI Taxonomy" id="1244869"/>
    <lineage>
        <taxon>Bacteria</taxon>
        <taxon>Pseudomonadati</taxon>
        <taxon>Pseudomonadota</taxon>
        <taxon>Alphaproteobacteria</taxon>
        <taxon>Rhodospirillales</taxon>
        <taxon>Magnetospirillaceae</taxon>
        <taxon>Paramagnetospirillum</taxon>
    </lineage>
</organism>
<dbReference type="Gene3D" id="3.90.550.10">
    <property type="entry name" value="Spore Coat Polysaccharide Biosynthesis Protein SpsA, Chain A"/>
    <property type="match status" value="1"/>
</dbReference>
<keyword evidence="5" id="KW-0448">Lipopolysaccharide biosynthesis</keyword>
<dbReference type="InterPro" id="IPR050256">
    <property type="entry name" value="Glycosyltransferase_2"/>
</dbReference>
<dbReference type="GO" id="GO:0009103">
    <property type="term" value="P:lipopolysaccharide biosynthetic process"/>
    <property type="evidence" value="ECO:0007669"/>
    <property type="project" value="UniProtKB-KW"/>
</dbReference>
<reference evidence="10 11" key="1">
    <citation type="journal article" date="2014" name="Genome Announc.">
        <title>Draft Genome Sequence of Magnetospirillum sp. Strain SO-1, a Freshwater Magnetotactic Bacterium Isolated from the Ol'khovka River, Russia.</title>
        <authorList>
            <person name="Grouzdev D.S."/>
            <person name="Dziuba M.V."/>
            <person name="Sukhacheva M.S."/>
            <person name="Mardanov A.V."/>
            <person name="Beletskiy A.V."/>
            <person name="Kuznetsov B.B."/>
            <person name="Skryabin K.G."/>
        </authorList>
    </citation>
    <scope>NUCLEOTIDE SEQUENCE [LARGE SCALE GENOMIC DNA]</scope>
    <source>
        <strain evidence="10 11">SO-1</strain>
    </source>
</reference>
<protein>
    <submittedName>
        <fullName evidence="10">Glycosyl transferase family protein</fullName>
    </submittedName>
</protein>
<dbReference type="GO" id="GO:0016757">
    <property type="term" value="F:glycosyltransferase activity"/>
    <property type="evidence" value="ECO:0007669"/>
    <property type="project" value="UniProtKB-KW"/>
</dbReference>
<dbReference type="Pfam" id="PF00535">
    <property type="entry name" value="Glycos_transf_2"/>
    <property type="match status" value="1"/>
</dbReference>
<gene>
    <name evidence="10" type="ORF">H261_20959</name>
</gene>
<evidence type="ECO:0000256" key="5">
    <source>
        <dbReference type="ARBA" id="ARBA00022985"/>
    </source>
</evidence>
<dbReference type="PATRIC" id="fig|1244869.3.peg.4145"/>
<evidence type="ECO:0000256" key="8">
    <source>
        <dbReference type="SAM" id="Phobius"/>
    </source>
</evidence>
<dbReference type="AlphaFoldDB" id="M3A540"/>
<feature type="transmembrane region" description="Helical" evidence="8">
    <location>
        <begin position="236"/>
        <end position="257"/>
    </location>
</feature>
<evidence type="ECO:0000259" key="9">
    <source>
        <dbReference type="Pfam" id="PF00535"/>
    </source>
</evidence>